<feature type="transmembrane region" description="Helical" evidence="1">
    <location>
        <begin position="306"/>
        <end position="325"/>
    </location>
</feature>
<keyword evidence="1" id="KW-0472">Membrane</keyword>
<dbReference type="GeneID" id="87819015"/>
<accession>A0AAN6UU23</accession>
<dbReference type="Pfam" id="PF05686">
    <property type="entry name" value="Glyco_transf_90"/>
    <property type="match status" value="1"/>
</dbReference>
<evidence type="ECO:0000259" key="2">
    <source>
        <dbReference type="SMART" id="SM00672"/>
    </source>
</evidence>
<protein>
    <submittedName>
        <fullName evidence="3">Glycosyltransferase</fullName>
    </submittedName>
</protein>
<dbReference type="InterPro" id="IPR006598">
    <property type="entry name" value="CAP10"/>
</dbReference>
<feature type="transmembrane region" description="Helical" evidence="1">
    <location>
        <begin position="213"/>
        <end position="233"/>
    </location>
</feature>
<comment type="caution">
    <text evidence="3">The sequence shown here is derived from an EMBL/GenBank/DDBJ whole genome shotgun (WGS) entry which is preliminary data.</text>
</comment>
<dbReference type="PANTHER" id="PTHR12203">
    <property type="entry name" value="KDEL LYS-ASP-GLU-LEU CONTAINING - RELATED"/>
    <property type="match status" value="1"/>
</dbReference>
<feature type="transmembrane region" description="Helical" evidence="1">
    <location>
        <begin position="361"/>
        <end position="380"/>
    </location>
</feature>
<organism evidence="3 4">
    <name type="scientific">Dichotomopilus funicola</name>
    <dbReference type="NCBI Taxonomy" id="1934379"/>
    <lineage>
        <taxon>Eukaryota</taxon>
        <taxon>Fungi</taxon>
        <taxon>Dikarya</taxon>
        <taxon>Ascomycota</taxon>
        <taxon>Pezizomycotina</taxon>
        <taxon>Sordariomycetes</taxon>
        <taxon>Sordariomycetidae</taxon>
        <taxon>Sordariales</taxon>
        <taxon>Chaetomiaceae</taxon>
        <taxon>Dichotomopilus</taxon>
    </lineage>
</organism>
<dbReference type="InterPro" id="IPR051091">
    <property type="entry name" value="O-Glucosyltr/Glycosyltrsf_90"/>
</dbReference>
<dbReference type="RefSeq" id="XP_062632618.1">
    <property type="nucleotide sequence ID" value="XM_062782402.1"/>
</dbReference>
<name>A0AAN6UU23_9PEZI</name>
<sequence length="919" mass="99669">MSPTTQRNPFPFALPPSLTNTASNALTAVSQHIDTSVVLPTALAALTSVASHGLSRDRTTVGPAGELISEGVCWGIWAGALLLAGGGVGSGKGSGLSWDLGLSGIAGRKRGRAGDGQEGDGDVEVGLLELENANGNANGGPSSASAGAAGRGTEEGDAAASWSVWAVAVGLVVAALYRAELGDIALFPVLTPLLLLADRRFRPEIQKPSGGLGALAYTAWGTALVAVFGLFALLGRDAVGWALVLIPMVALFIVYAALIPRSVDGRQWLPSVPELEEVIVPLASRVGVLVVVGLGAQVFVFGIRSLVFGFSALLLGLLKAGFWYFTVQAARNTSWVVATAIGTFGLVASRDPYVQLSNTQAFLPFFASLLVLVQVIYALPSQTKGRMVLWALFLIPFGPYLANIAAIRSAQSSALHSVAHPIEVLARSARSDFKQILDRQSKTYSSAIKEYQRRYGVEPPQGFKEWYEFVVANESPIIDEFDAIHDAVAPFWKLSGDEVQKVMDEAYNTPGIDLWLCSYSSENSETTCKHPWRGSDRHIAEMFSSVLGDLHGLIPDAKFLVNHLDEPRVLLPHGTDTKGSKSLSLTDLSEQPTWNAVTKYCPTNPERGIANPPLEEAGLPLVANLTHSLDLCKHPEYATSHGLFQAPASFKLIEGLVPVLSTGSPSTMSDILIPSPAYLVESEFQYNPETDIPFSHKAPNLYWTGSTTGGVSSASHDWHTFHRQRFLTLAQNLDHSQHHTYLHQTQGSTAPTTITTSFLNTHHYHVSPTRIFQCATPLACRQQRAHFRTLPWQPADAAFQSQLAFDLDGNGISGRFYKILASHSAVLKQTLLREWHDERLKPWVHYVPVSMGMGELPEMVSWFVESARGRQFAEEVAREGREWMGKGMRGVDVKAYLWRLVLELARVGEKGRGAIKEVE</sequence>
<dbReference type="SMART" id="SM00672">
    <property type="entry name" value="CAP10"/>
    <property type="match status" value="1"/>
</dbReference>
<feature type="domain" description="Glycosyl transferase CAP10" evidence="2">
    <location>
        <begin position="618"/>
        <end position="908"/>
    </location>
</feature>
<reference evidence="3" key="1">
    <citation type="journal article" date="2023" name="Mol. Phylogenet. Evol.">
        <title>Genome-scale phylogeny and comparative genomics of the fungal order Sordariales.</title>
        <authorList>
            <person name="Hensen N."/>
            <person name="Bonometti L."/>
            <person name="Westerberg I."/>
            <person name="Brannstrom I.O."/>
            <person name="Guillou S."/>
            <person name="Cros-Aarteil S."/>
            <person name="Calhoun S."/>
            <person name="Haridas S."/>
            <person name="Kuo A."/>
            <person name="Mondo S."/>
            <person name="Pangilinan J."/>
            <person name="Riley R."/>
            <person name="LaButti K."/>
            <person name="Andreopoulos B."/>
            <person name="Lipzen A."/>
            <person name="Chen C."/>
            <person name="Yan M."/>
            <person name="Daum C."/>
            <person name="Ng V."/>
            <person name="Clum A."/>
            <person name="Steindorff A."/>
            <person name="Ohm R.A."/>
            <person name="Martin F."/>
            <person name="Silar P."/>
            <person name="Natvig D.O."/>
            <person name="Lalanne C."/>
            <person name="Gautier V."/>
            <person name="Ament-Velasquez S.L."/>
            <person name="Kruys A."/>
            <person name="Hutchinson M.I."/>
            <person name="Powell A.J."/>
            <person name="Barry K."/>
            <person name="Miller A.N."/>
            <person name="Grigoriev I.V."/>
            <person name="Debuchy R."/>
            <person name="Gladieux P."/>
            <person name="Hiltunen Thoren M."/>
            <person name="Johannesson H."/>
        </authorList>
    </citation>
    <scope>NUCLEOTIDE SEQUENCE</scope>
    <source>
        <strain evidence="3">CBS 141.50</strain>
    </source>
</reference>
<dbReference type="PANTHER" id="PTHR12203:SF61">
    <property type="entry name" value="CAPSULE PROTEIN"/>
    <property type="match status" value="1"/>
</dbReference>
<gene>
    <name evidence="3" type="ORF">C8A04DRAFT_33272</name>
</gene>
<feature type="transmembrane region" description="Helical" evidence="1">
    <location>
        <begin position="387"/>
        <end position="407"/>
    </location>
</feature>
<dbReference type="EMBL" id="MU853675">
    <property type="protein sequence ID" value="KAK4139247.1"/>
    <property type="molecule type" value="Genomic_DNA"/>
</dbReference>
<dbReference type="Proteomes" id="UP001302676">
    <property type="component" value="Unassembled WGS sequence"/>
</dbReference>
<evidence type="ECO:0000313" key="3">
    <source>
        <dbReference type="EMBL" id="KAK4139247.1"/>
    </source>
</evidence>
<feature type="transmembrane region" description="Helical" evidence="1">
    <location>
        <begin position="278"/>
        <end position="300"/>
    </location>
</feature>
<evidence type="ECO:0000256" key="1">
    <source>
        <dbReference type="SAM" id="Phobius"/>
    </source>
</evidence>
<keyword evidence="1" id="KW-0812">Transmembrane</keyword>
<proteinExistence type="predicted"/>
<keyword evidence="1" id="KW-1133">Transmembrane helix</keyword>
<reference evidence="3" key="2">
    <citation type="submission" date="2023-05" db="EMBL/GenBank/DDBJ databases">
        <authorList>
            <consortium name="Lawrence Berkeley National Laboratory"/>
            <person name="Steindorff A."/>
            <person name="Hensen N."/>
            <person name="Bonometti L."/>
            <person name="Westerberg I."/>
            <person name="Brannstrom I.O."/>
            <person name="Guillou S."/>
            <person name="Cros-Aarteil S."/>
            <person name="Calhoun S."/>
            <person name="Haridas S."/>
            <person name="Kuo A."/>
            <person name="Mondo S."/>
            <person name="Pangilinan J."/>
            <person name="Riley R."/>
            <person name="Labutti K."/>
            <person name="Andreopoulos B."/>
            <person name="Lipzen A."/>
            <person name="Chen C."/>
            <person name="Yanf M."/>
            <person name="Daum C."/>
            <person name="Ng V."/>
            <person name="Clum A."/>
            <person name="Ohm R."/>
            <person name="Martin F."/>
            <person name="Silar P."/>
            <person name="Natvig D."/>
            <person name="Lalanne C."/>
            <person name="Gautier V."/>
            <person name="Ament-Velasquez S.L."/>
            <person name="Kruys A."/>
            <person name="Hutchinson M.I."/>
            <person name="Powell A.J."/>
            <person name="Barry K."/>
            <person name="Miller A.N."/>
            <person name="Grigoriev I.V."/>
            <person name="Debuchy R."/>
            <person name="Gladieux P."/>
            <person name="Thoren M.H."/>
            <person name="Johannesson H."/>
        </authorList>
    </citation>
    <scope>NUCLEOTIDE SEQUENCE</scope>
    <source>
        <strain evidence="3">CBS 141.50</strain>
    </source>
</reference>
<dbReference type="AlphaFoldDB" id="A0AAN6UU23"/>
<keyword evidence="4" id="KW-1185">Reference proteome</keyword>
<evidence type="ECO:0000313" key="4">
    <source>
        <dbReference type="Proteomes" id="UP001302676"/>
    </source>
</evidence>
<feature type="transmembrane region" description="Helical" evidence="1">
    <location>
        <begin position="239"/>
        <end position="258"/>
    </location>
</feature>